<organism evidence="4 5">
    <name type="scientific">Ziziphus jujuba var. spinosa</name>
    <dbReference type="NCBI Taxonomy" id="714518"/>
    <lineage>
        <taxon>Eukaryota</taxon>
        <taxon>Viridiplantae</taxon>
        <taxon>Streptophyta</taxon>
        <taxon>Embryophyta</taxon>
        <taxon>Tracheophyta</taxon>
        <taxon>Spermatophyta</taxon>
        <taxon>Magnoliopsida</taxon>
        <taxon>eudicotyledons</taxon>
        <taxon>Gunneridae</taxon>
        <taxon>Pentapetalae</taxon>
        <taxon>rosids</taxon>
        <taxon>fabids</taxon>
        <taxon>Rosales</taxon>
        <taxon>Rhamnaceae</taxon>
        <taxon>Paliureae</taxon>
        <taxon>Ziziphus</taxon>
    </lineage>
</organism>
<dbReference type="PROSITE" id="PS50891">
    <property type="entry name" value="LOB"/>
    <property type="match status" value="1"/>
</dbReference>
<sequence length="250" mass="28274">MKTLANSKNRKLETVCAACRYQRKRCPPDCPLAPYFPSNRENDFHNARKLFGINNMLKLIKNLDPPNKHIAMKSIIFQANKRALDPVGGCHRIILDLELLIQAYTSELQHVLHKLDLCRKKALSGPFPMPPSCGYPLQPPVGTHHQALPYNNNNLQQQHTDTCLPFGFLQPVEEEHGLQENYYFGVDVVLNDGEAVSVVDWKVKEEKQTDFNLDPVGENNQTHRLHSTGTIQSSDKAVSEEDVNATLQKP</sequence>
<protein>
    <recommendedName>
        <fullName evidence="3">LOB domain-containing protein</fullName>
    </recommendedName>
</protein>
<dbReference type="PANTHER" id="PTHR31301:SF186">
    <property type="entry name" value="OS09G0364100 PROTEIN"/>
    <property type="match status" value="1"/>
</dbReference>
<dbReference type="Pfam" id="PF03195">
    <property type="entry name" value="LOB"/>
    <property type="match status" value="1"/>
</dbReference>
<dbReference type="InterPro" id="IPR004883">
    <property type="entry name" value="LOB"/>
</dbReference>
<gene>
    <name evidence="4" type="ORF">FEM48_Zijuj06G0052500</name>
</gene>
<evidence type="ECO:0000259" key="3">
    <source>
        <dbReference type="PROSITE" id="PS50891"/>
    </source>
</evidence>
<proteinExistence type="inferred from homology"/>
<feature type="compositionally biased region" description="Polar residues" evidence="2">
    <location>
        <begin position="218"/>
        <end position="236"/>
    </location>
</feature>
<dbReference type="AlphaFoldDB" id="A0A978V7D5"/>
<evidence type="ECO:0000313" key="4">
    <source>
        <dbReference type="EMBL" id="KAH7523820.1"/>
    </source>
</evidence>
<dbReference type="Proteomes" id="UP000813462">
    <property type="component" value="Unassembled WGS sequence"/>
</dbReference>
<evidence type="ECO:0000256" key="1">
    <source>
        <dbReference type="ARBA" id="ARBA00005474"/>
    </source>
</evidence>
<comment type="similarity">
    <text evidence="1">Belongs to the LOB domain-containing protein family.</text>
</comment>
<dbReference type="EMBL" id="JAEACU010000006">
    <property type="protein sequence ID" value="KAH7523820.1"/>
    <property type="molecule type" value="Genomic_DNA"/>
</dbReference>
<reference evidence="4" key="1">
    <citation type="journal article" date="2021" name="Front. Plant Sci.">
        <title>Chromosome-Scale Genome Assembly for Chinese Sour Jujube and Insights Into Its Genome Evolution and Domestication Signature.</title>
        <authorList>
            <person name="Shen L.-Y."/>
            <person name="Luo H."/>
            <person name="Wang X.-L."/>
            <person name="Wang X.-M."/>
            <person name="Qiu X.-J."/>
            <person name="Liu H."/>
            <person name="Zhou S.-S."/>
            <person name="Jia K.-H."/>
            <person name="Nie S."/>
            <person name="Bao Y.-T."/>
            <person name="Zhang R.-G."/>
            <person name="Yun Q.-Z."/>
            <person name="Chai Y.-H."/>
            <person name="Lu J.-Y."/>
            <person name="Li Y."/>
            <person name="Zhao S.-W."/>
            <person name="Mao J.-F."/>
            <person name="Jia S.-G."/>
            <person name="Mao Y.-M."/>
        </authorList>
    </citation>
    <scope>NUCLEOTIDE SEQUENCE</scope>
    <source>
        <strain evidence="4">AT0</strain>
        <tissue evidence="4">Leaf</tissue>
    </source>
</reference>
<feature type="region of interest" description="Disordered" evidence="2">
    <location>
        <begin position="212"/>
        <end position="250"/>
    </location>
</feature>
<name>A0A978V7D5_ZIZJJ</name>
<feature type="domain" description="LOB" evidence="3">
    <location>
        <begin position="14"/>
        <end position="115"/>
    </location>
</feature>
<evidence type="ECO:0000313" key="5">
    <source>
        <dbReference type="Proteomes" id="UP000813462"/>
    </source>
</evidence>
<evidence type="ECO:0000256" key="2">
    <source>
        <dbReference type="SAM" id="MobiDB-lite"/>
    </source>
</evidence>
<accession>A0A978V7D5</accession>
<dbReference type="PANTHER" id="PTHR31301">
    <property type="entry name" value="LOB DOMAIN-CONTAINING PROTEIN 4-RELATED"/>
    <property type="match status" value="1"/>
</dbReference>
<comment type="caution">
    <text evidence="4">The sequence shown here is derived from an EMBL/GenBank/DDBJ whole genome shotgun (WGS) entry which is preliminary data.</text>
</comment>